<proteinExistence type="predicted"/>
<dbReference type="EMBL" id="MK072071">
    <property type="protein sequence ID" value="AYV78172.1"/>
    <property type="molecule type" value="Genomic_DNA"/>
</dbReference>
<gene>
    <name evidence="1" type="ORF">Edafosvirus6_21</name>
</gene>
<name>A0A3G4ZTE3_9VIRU</name>
<reference evidence="1" key="1">
    <citation type="submission" date="2018-10" db="EMBL/GenBank/DDBJ databases">
        <title>Hidden diversity of soil giant viruses.</title>
        <authorList>
            <person name="Schulz F."/>
            <person name="Alteio L."/>
            <person name="Goudeau D."/>
            <person name="Ryan E.M."/>
            <person name="Malmstrom R.R."/>
            <person name="Blanchard J."/>
            <person name="Woyke T."/>
        </authorList>
    </citation>
    <scope>NUCLEOTIDE SEQUENCE</scope>
    <source>
        <strain evidence="1">EDV1</strain>
    </source>
</reference>
<sequence>MPNDCCKFPPARVRRSINNTRPIVPPIVGGPNPSCLLRCLREHPDLDREYFACTQGCI</sequence>
<accession>A0A3G4ZTE3</accession>
<organism evidence="1">
    <name type="scientific">Edafosvirus sp</name>
    <dbReference type="NCBI Taxonomy" id="2487765"/>
    <lineage>
        <taxon>Viruses</taxon>
        <taxon>Varidnaviria</taxon>
        <taxon>Bamfordvirae</taxon>
        <taxon>Nucleocytoviricota</taxon>
        <taxon>Megaviricetes</taxon>
        <taxon>Imitervirales</taxon>
        <taxon>Mimiviridae</taxon>
        <taxon>Klosneuvirinae</taxon>
    </lineage>
</organism>
<protein>
    <submittedName>
        <fullName evidence="1">Uncharacterized protein</fullName>
    </submittedName>
</protein>
<evidence type="ECO:0000313" key="1">
    <source>
        <dbReference type="EMBL" id="AYV78172.1"/>
    </source>
</evidence>